<organism evidence="1 2">
    <name type="scientific">Treponema medium ATCC 700293</name>
    <dbReference type="NCBI Taxonomy" id="1125700"/>
    <lineage>
        <taxon>Bacteria</taxon>
        <taxon>Pseudomonadati</taxon>
        <taxon>Spirochaetota</taxon>
        <taxon>Spirochaetia</taxon>
        <taxon>Spirochaetales</taxon>
        <taxon>Treponemataceae</taxon>
        <taxon>Treponema</taxon>
    </lineage>
</organism>
<accession>A0AA87NPT0</accession>
<dbReference type="Pfam" id="PF16258">
    <property type="entry name" value="DUF4912"/>
    <property type="match status" value="1"/>
</dbReference>
<comment type="caution">
    <text evidence="1">The sequence shown here is derived from an EMBL/GenBank/DDBJ whole genome shotgun (WGS) entry which is preliminary data.</text>
</comment>
<dbReference type="InterPro" id="IPR032585">
    <property type="entry name" value="DUF4912"/>
</dbReference>
<name>A0AA87NPT0_TREMD</name>
<dbReference type="Proteomes" id="UP000014634">
    <property type="component" value="Unassembled WGS sequence"/>
</dbReference>
<dbReference type="EMBL" id="ATFE01000013">
    <property type="protein sequence ID" value="EPF28223.1"/>
    <property type="molecule type" value="Genomic_DNA"/>
</dbReference>
<evidence type="ECO:0008006" key="3">
    <source>
        <dbReference type="Google" id="ProtNLM"/>
    </source>
</evidence>
<proteinExistence type="predicted"/>
<evidence type="ECO:0000313" key="2">
    <source>
        <dbReference type="Proteomes" id="UP000014634"/>
    </source>
</evidence>
<protein>
    <recommendedName>
        <fullName evidence="3">DUF4912 domain-containing protein</fullName>
    </recommendedName>
</protein>
<reference evidence="1 2" key="1">
    <citation type="submission" date="2013-04" db="EMBL/GenBank/DDBJ databases">
        <title>The Genome Sequence of Treponema medium ATCC 700293.</title>
        <authorList>
            <consortium name="The Broad Institute Genomics Platform"/>
            <person name="Earl A."/>
            <person name="Ward D."/>
            <person name="Feldgarden M."/>
            <person name="Gevers D."/>
            <person name="Leonetti C."/>
            <person name="Blanton J.M."/>
            <person name="Dewhirst F.E."/>
            <person name="Izard J."/>
            <person name="Walker B."/>
            <person name="Young S."/>
            <person name="Zeng Q."/>
            <person name="Gargeya S."/>
            <person name="Fitzgerald M."/>
            <person name="Haas B."/>
            <person name="Abouelleil A."/>
            <person name="Allen A.W."/>
            <person name="Alvarado L."/>
            <person name="Arachchi H.M."/>
            <person name="Berlin A.M."/>
            <person name="Chapman S.B."/>
            <person name="Gainer-Dewar J."/>
            <person name="Goldberg J."/>
            <person name="Griggs A."/>
            <person name="Gujja S."/>
            <person name="Hansen M."/>
            <person name="Howarth C."/>
            <person name="Imamovic A."/>
            <person name="Ireland A."/>
            <person name="Larimer J."/>
            <person name="McCowan C."/>
            <person name="Murphy C."/>
            <person name="Pearson M."/>
            <person name="Poon T.W."/>
            <person name="Priest M."/>
            <person name="Roberts A."/>
            <person name="Saif S."/>
            <person name="Shea T."/>
            <person name="Sisk P."/>
            <person name="Sykes S."/>
            <person name="Wortman J."/>
            <person name="Nusbaum C."/>
            <person name="Birren B."/>
        </authorList>
    </citation>
    <scope>NUCLEOTIDE SEQUENCE [LARGE SCALE GENOMIC DNA]</scope>
    <source>
        <strain evidence="1 2">ATCC 700293</strain>
    </source>
</reference>
<gene>
    <name evidence="1" type="ORF">HMPREF9195_01915</name>
</gene>
<evidence type="ECO:0000313" key="1">
    <source>
        <dbReference type="EMBL" id="EPF28223.1"/>
    </source>
</evidence>
<dbReference type="RefSeq" id="WP_016523847.1">
    <property type="nucleotide sequence ID" value="NZ_KE332517.1"/>
</dbReference>
<dbReference type="AlphaFoldDB" id="A0AA87NPT0"/>
<sequence length="240" mass="27832">MRRIFSKDLSLDITVNILDDALMGNAVKFTRSYLQTLSTDALFALADQYGLFLSSDLTRHLLIGELLDLDDGTANDEYSGDSIVAAIKPHEATYSYNMTEIRVILKNPLWFFVFWDFHKRLFTELTEAKDFSFFSLRVHSLDPENTSKSLDFFDIQVLKDDRRHYVHVSFEEYLHRIDLMAHFTNGREQILAQSNIVGMQRKNIPQRLCISQNAVNKIISLSGLAALKKSHFQHYRQAFR</sequence>